<gene>
    <name evidence="2" type="ORF">CLCR_01364</name>
</gene>
<comment type="caution">
    <text evidence="2">The sequence shown here is derived from an EMBL/GenBank/DDBJ whole genome shotgun (WGS) entry which is preliminary data.</text>
</comment>
<reference evidence="3" key="1">
    <citation type="submission" date="2015-07" db="EMBL/GenBank/DDBJ databases">
        <authorList>
            <person name="Teixeira M.M."/>
            <person name="Souza R.C."/>
            <person name="Almeida L.G."/>
            <person name="Vicente V.A."/>
            <person name="de Hoog S."/>
            <person name="Bocca A.L."/>
            <person name="de Almeida S.R."/>
            <person name="Vasconcelos A.T."/>
            <person name="Felipe M.S."/>
        </authorList>
    </citation>
    <scope>NUCLEOTIDE SEQUENCE [LARGE SCALE GENOMIC DNA]</scope>
    <source>
        <strain evidence="3">KSF</strain>
    </source>
</reference>
<dbReference type="VEuPathDB" id="FungiDB:CLCR_01364"/>
<dbReference type="EMBL" id="LGRB01000016">
    <property type="protein sequence ID" value="OCT46295.1"/>
    <property type="molecule type" value="Genomic_DNA"/>
</dbReference>
<evidence type="ECO:0000313" key="3">
    <source>
        <dbReference type="Proteomes" id="UP000094526"/>
    </source>
</evidence>
<dbReference type="Proteomes" id="UP000094526">
    <property type="component" value="Unassembled WGS sequence"/>
</dbReference>
<evidence type="ECO:0000256" key="1">
    <source>
        <dbReference type="SAM" id="MobiDB-lite"/>
    </source>
</evidence>
<protein>
    <submittedName>
        <fullName evidence="2">Uncharacterized protein</fullName>
    </submittedName>
</protein>
<name>A0A1C1CCQ3_9EURO</name>
<feature type="region of interest" description="Disordered" evidence="1">
    <location>
        <begin position="14"/>
        <end position="75"/>
    </location>
</feature>
<sequence>MEVGTIDEIRLRMQENKDNMDENHNTLLYPAVRKPLKQRQRERPLPAMSTASSPPPRDTDRHPQVQRGGLQSCVG</sequence>
<organism evidence="2 3">
    <name type="scientific">Cladophialophora carrionii</name>
    <dbReference type="NCBI Taxonomy" id="86049"/>
    <lineage>
        <taxon>Eukaryota</taxon>
        <taxon>Fungi</taxon>
        <taxon>Dikarya</taxon>
        <taxon>Ascomycota</taxon>
        <taxon>Pezizomycotina</taxon>
        <taxon>Eurotiomycetes</taxon>
        <taxon>Chaetothyriomycetidae</taxon>
        <taxon>Chaetothyriales</taxon>
        <taxon>Herpotrichiellaceae</taxon>
        <taxon>Cladophialophora</taxon>
    </lineage>
</organism>
<evidence type="ECO:0000313" key="2">
    <source>
        <dbReference type="EMBL" id="OCT46295.1"/>
    </source>
</evidence>
<dbReference type="AlphaFoldDB" id="A0A1C1CCQ3"/>
<proteinExistence type="predicted"/>
<feature type="compositionally biased region" description="Basic and acidic residues" evidence="1">
    <location>
        <begin position="14"/>
        <end position="24"/>
    </location>
</feature>
<accession>A0A1C1CCQ3</accession>
<keyword evidence="3" id="KW-1185">Reference proteome</keyword>